<dbReference type="Pfam" id="PF20700">
    <property type="entry name" value="Mutator"/>
    <property type="match status" value="1"/>
</dbReference>
<evidence type="ECO:0000259" key="1">
    <source>
        <dbReference type="Pfam" id="PF20700"/>
    </source>
</evidence>
<dbReference type="Proteomes" id="UP000507470">
    <property type="component" value="Unassembled WGS sequence"/>
</dbReference>
<dbReference type="EMBL" id="CACVKT020006950">
    <property type="protein sequence ID" value="CAC5404410.1"/>
    <property type="molecule type" value="Genomic_DNA"/>
</dbReference>
<dbReference type="InterPro" id="IPR049012">
    <property type="entry name" value="Mutator_transp_dom"/>
</dbReference>
<protein>
    <recommendedName>
        <fullName evidence="1">Mutator-like transposase domain-containing protein</fullName>
    </recommendedName>
</protein>
<evidence type="ECO:0000313" key="3">
    <source>
        <dbReference type="Proteomes" id="UP000507470"/>
    </source>
</evidence>
<gene>
    <name evidence="2" type="ORF">MCOR_38200</name>
</gene>
<sequence>MDSPSMTQKTFSTIENEINHWWENMLEEDLKCAIEEEKCIAIENNRFHEGVPSISVICDGGWSKRSHKHTYNALGGVAIIIGVETQKILHGGVRNKFCYICNRAKTLKLDVEEHECFKNWDKSSQAMEADIIDEGFLKADKHGIRYMHLIGDGDSSVYSQIQQKVPVWGKHVKKIECANHTCKCLRSNLEKLVVETPTYKGKGKLCKRTRIRITSAVRCAIRMRSKEKDKLKAAKQLEFDIRNTLSHVYGDHTRCSEFCKAGKAIKTNAGQHIDLDNDDIDDNVFTDQASMWSDGTSLEAQEESRFDYDLFPSDLDSAMRQDIALILNNVAKKSISLIGNFTTNLAECWMHMRSKFDGGKMFNHCNRGSWHTRCYGAALRFNRGPKWSTSTWQDITNTIPGYHFDKLFLLNDN</sequence>
<reference evidence="2 3" key="1">
    <citation type="submission" date="2020-06" db="EMBL/GenBank/DDBJ databases">
        <authorList>
            <person name="Li R."/>
            <person name="Bekaert M."/>
        </authorList>
    </citation>
    <scope>NUCLEOTIDE SEQUENCE [LARGE SCALE GENOMIC DNA]</scope>
    <source>
        <strain evidence="3">wild</strain>
    </source>
</reference>
<feature type="domain" description="Mutator-like transposase" evidence="1">
    <location>
        <begin position="1"/>
        <end position="258"/>
    </location>
</feature>
<name>A0A6J8DBF0_MYTCO</name>
<dbReference type="AlphaFoldDB" id="A0A6J8DBF0"/>
<organism evidence="2 3">
    <name type="scientific">Mytilus coruscus</name>
    <name type="common">Sea mussel</name>
    <dbReference type="NCBI Taxonomy" id="42192"/>
    <lineage>
        <taxon>Eukaryota</taxon>
        <taxon>Metazoa</taxon>
        <taxon>Spiralia</taxon>
        <taxon>Lophotrochozoa</taxon>
        <taxon>Mollusca</taxon>
        <taxon>Bivalvia</taxon>
        <taxon>Autobranchia</taxon>
        <taxon>Pteriomorphia</taxon>
        <taxon>Mytilida</taxon>
        <taxon>Mytiloidea</taxon>
        <taxon>Mytilidae</taxon>
        <taxon>Mytilinae</taxon>
        <taxon>Mytilus</taxon>
    </lineage>
</organism>
<evidence type="ECO:0000313" key="2">
    <source>
        <dbReference type="EMBL" id="CAC5404410.1"/>
    </source>
</evidence>
<dbReference type="OrthoDB" id="6073242at2759"/>
<keyword evidence="3" id="KW-1185">Reference proteome</keyword>
<proteinExistence type="predicted"/>
<accession>A0A6J8DBF0</accession>